<protein>
    <submittedName>
        <fullName evidence="2">Uncharacterized protein</fullName>
    </submittedName>
</protein>
<organism evidence="2">
    <name type="scientific">Athelia psychrophila</name>
    <dbReference type="NCBI Taxonomy" id="1759441"/>
    <lineage>
        <taxon>Eukaryota</taxon>
        <taxon>Fungi</taxon>
        <taxon>Dikarya</taxon>
        <taxon>Basidiomycota</taxon>
        <taxon>Agaricomycotina</taxon>
        <taxon>Agaricomycetes</taxon>
        <taxon>Agaricomycetidae</taxon>
        <taxon>Atheliales</taxon>
        <taxon>Atheliaceae</taxon>
        <taxon>Athelia</taxon>
    </lineage>
</organism>
<sequence length="52" mass="5420">VKQGKEAGVRDAPDASSTTPTMHHGLASPISARLSGSMVVKGKKEEKVCEGR</sequence>
<proteinExistence type="predicted"/>
<feature type="region of interest" description="Disordered" evidence="1">
    <location>
        <begin position="1"/>
        <end position="52"/>
    </location>
</feature>
<accession>A0A166TDZ4</accession>
<reference evidence="2" key="1">
    <citation type="journal article" date="2016" name="Mol. Biol. Evol.">
        <title>Comparative Genomics of Early-Diverging Mushroom-Forming Fungi Provides Insights into the Origins of Lignocellulose Decay Capabilities.</title>
        <authorList>
            <person name="Nagy L.G."/>
            <person name="Riley R."/>
            <person name="Tritt A."/>
            <person name="Adam C."/>
            <person name="Daum C."/>
            <person name="Floudas D."/>
            <person name="Sun H."/>
            <person name="Yadav J.S."/>
            <person name="Pangilinan J."/>
            <person name="Larsson K.H."/>
            <person name="Matsuura K."/>
            <person name="Barry K."/>
            <person name="Labutti K."/>
            <person name="Kuo R."/>
            <person name="Ohm R.A."/>
            <person name="Bhattacharya S.S."/>
            <person name="Shirouzu T."/>
            <person name="Yoshinaga Y."/>
            <person name="Martin F.M."/>
            <person name="Grigoriev I.V."/>
            <person name="Hibbett D.S."/>
        </authorList>
    </citation>
    <scope>NUCLEOTIDE SEQUENCE [LARGE SCALE GENOMIC DNA]</scope>
    <source>
        <strain evidence="2">CBS 109695</strain>
    </source>
</reference>
<gene>
    <name evidence="2" type="ORF">FIBSPDRAFT_850401</name>
</gene>
<feature type="non-terminal residue" evidence="2">
    <location>
        <position position="52"/>
    </location>
</feature>
<dbReference type="EMBL" id="KV417493">
    <property type="protein sequence ID" value="KZP30516.1"/>
    <property type="molecule type" value="Genomic_DNA"/>
</dbReference>
<evidence type="ECO:0000313" key="2">
    <source>
        <dbReference type="EMBL" id="KZP30516.1"/>
    </source>
</evidence>
<dbReference type="AlphaFoldDB" id="A0A166TDZ4"/>
<feature type="compositionally biased region" description="Basic and acidic residues" evidence="1">
    <location>
        <begin position="42"/>
        <end position="52"/>
    </location>
</feature>
<feature type="compositionally biased region" description="Basic and acidic residues" evidence="1">
    <location>
        <begin position="1"/>
        <end position="13"/>
    </location>
</feature>
<evidence type="ECO:0000256" key="1">
    <source>
        <dbReference type="SAM" id="MobiDB-lite"/>
    </source>
</evidence>
<name>A0A166TDZ4_9AGAM</name>